<dbReference type="KEGG" id="nsn:EXE58_10080"/>
<evidence type="ECO:0000313" key="2">
    <source>
        <dbReference type="EMBL" id="QBX55769.1"/>
    </source>
</evidence>
<feature type="transmembrane region" description="Helical" evidence="1">
    <location>
        <begin position="121"/>
        <end position="140"/>
    </location>
</feature>
<protein>
    <submittedName>
        <fullName evidence="2">Uncharacterized protein</fullName>
    </submittedName>
</protein>
<reference evidence="2 3" key="1">
    <citation type="submission" date="2019-03" db="EMBL/GenBank/DDBJ databases">
        <title>Three New Species of Nocardioides, Nocardioides euryhalodurans sp. nov., Nocardioides seonyuensis sp. nov. and Nocardioides eburneoflavus sp. nov. Iolated from Soil.</title>
        <authorList>
            <person name="Roh S.G."/>
            <person name="Lee C."/>
            <person name="Kim M.-K."/>
            <person name="Kim S.B."/>
        </authorList>
    </citation>
    <scope>NUCLEOTIDE SEQUENCE [LARGE SCALE GENOMIC DNA]</scope>
    <source>
        <strain evidence="2 3">MMS17-SY207-3</strain>
    </source>
</reference>
<keyword evidence="1" id="KW-1133">Transmembrane helix</keyword>
<dbReference type="EMBL" id="CP038436">
    <property type="protein sequence ID" value="QBX55769.1"/>
    <property type="molecule type" value="Genomic_DNA"/>
</dbReference>
<proteinExistence type="predicted"/>
<name>A0A4P7IET5_9ACTN</name>
<feature type="transmembrane region" description="Helical" evidence="1">
    <location>
        <begin position="12"/>
        <end position="37"/>
    </location>
</feature>
<sequence>MGEEAWHWRPEPWWMAVGAFAGALWGGVSGSLWLGLVSWGETWEDMPTIGWFLLGGAFGAMIGVATGVGAGAVLAVVVGRDRPVPSARPLAAAAALVATPVVLLALLGAVSGASLPRLSDMRVLMAFVAVAASATAWWFAPKMANRPRVVSSR</sequence>
<dbReference type="Proteomes" id="UP000294853">
    <property type="component" value="Chromosome"/>
</dbReference>
<organism evidence="2 3">
    <name type="scientific">Nocardioides seonyuensis</name>
    <dbReference type="NCBI Taxonomy" id="2518371"/>
    <lineage>
        <taxon>Bacteria</taxon>
        <taxon>Bacillati</taxon>
        <taxon>Actinomycetota</taxon>
        <taxon>Actinomycetes</taxon>
        <taxon>Propionibacteriales</taxon>
        <taxon>Nocardioidaceae</taxon>
        <taxon>Nocardioides</taxon>
    </lineage>
</organism>
<dbReference type="AlphaFoldDB" id="A0A4P7IET5"/>
<accession>A0A4P7IET5</accession>
<feature type="transmembrane region" description="Helical" evidence="1">
    <location>
        <begin position="90"/>
        <end position="115"/>
    </location>
</feature>
<evidence type="ECO:0000256" key="1">
    <source>
        <dbReference type="SAM" id="Phobius"/>
    </source>
</evidence>
<feature type="transmembrane region" description="Helical" evidence="1">
    <location>
        <begin position="49"/>
        <end position="78"/>
    </location>
</feature>
<gene>
    <name evidence="2" type="ORF">EXE58_10080</name>
</gene>
<keyword evidence="1" id="KW-0472">Membrane</keyword>
<evidence type="ECO:0000313" key="3">
    <source>
        <dbReference type="Proteomes" id="UP000294853"/>
    </source>
</evidence>
<keyword evidence="1" id="KW-0812">Transmembrane</keyword>
<keyword evidence="3" id="KW-1185">Reference proteome</keyword>
<dbReference type="RefSeq" id="WP_135267760.1">
    <property type="nucleotide sequence ID" value="NZ_CP038436.1"/>
</dbReference>